<evidence type="ECO:0000313" key="1">
    <source>
        <dbReference type="EMBL" id="GGN40712.1"/>
    </source>
</evidence>
<sequence>MIVGLVAAAALAGVDPAIESDLRCMGVFAIAVAHSEGMTESEKSGVIGAMMFYVGRIEGRQPDFPTVESLRELTTTQTYRTEIQADAERCSAEMKAKAGKLSAFGKIIKEGREAQADPDK</sequence>
<organism evidence="1 2">
    <name type="scientific">Novosphingobium indicum</name>
    <dbReference type="NCBI Taxonomy" id="462949"/>
    <lineage>
        <taxon>Bacteria</taxon>
        <taxon>Pseudomonadati</taxon>
        <taxon>Pseudomonadota</taxon>
        <taxon>Alphaproteobacteria</taxon>
        <taxon>Sphingomonadales</taxon>
        <taxon>Sphingomonadaceae</taxon>
        <taxon>Novosphingobium</taxon>
    </lineage>
</organism>
<dbReference type="Proteomes" id="UP000605099">
    <property type="component" value="Unassembled WGS sequence"/>
</dbReference>
<name>A0ABQ2J5Q2_9SPHN</name>
<evidence type="ECO:0000313" key="2">
    <source>
        <dbReference type="Proteomes" id="UP000605099"/>
    </source>
</evidence>
<dbReference type="RefSeq" id="WP_188817313.1">
    <property type="nucleotide sequence ID" value="NZ_BMLK01000001.1"/>
</dbReference>
<reference evidence="2" key="1">
    <citation type="journal article" date="2019" name="Int. J. Syst. Evol. Microbiol.">
        <title>The Global Catalogue of Microorganisms (GCM) 10K type strain sequencing project: providing services to taxonomists for standard genome sequencing and annotation.</title>
        <authorList>
            <consortium name="The Broad Institute Genomics Platform"/>
            <consortium name="The Broad Institute Genome Sequencing Center for Infectious Disease"/>
            <person name="Wu L."/>
            <person name="Ma J."/>
        </authorList>
    </citation>
    <scope>NUCLEOTIDE SEQUENCE [LARGE SCALE GENOMIC DNA]</scope>
    <source>
        <strain evidence="2">CGMCC 1.6784</strain>
    </source>
</reference>
<protein>
    <recommendedName>
        <fullName evidence="3">Rap1a immunity protein domain-containing protein</fullName>
    </recommendedName>
</protein>
<accession>A0ABQ2J5Q2</accession>
<gene>
    <name evidence="1" type="ORF">GCM10011349_01840</name>
</gene>
<comment type="caution">
    <text evidence="1">The sequence shown here is derived from an EMBL/GenBank/DDBJ whole genome shotgun (WGS) entry which is preliminary data.</text>
</comment>
<keyword evidence="2" id="KW-1185">Reference proteome</keyword>
<proteinExistence type="predicted"/>
<evidence type="ECO:0008006" key="3">
    <source>
        <dbReference type="Google" id="ProtNLM"/>
    </source>
</evidence>
<dbReference type="EMBL" id="BMLK01000001">
    <property type="protein sequence ID" value="GGN40712.1"/>
    <property type="molecule type" value="Genomic_DNA"/>
</dbReference>